<gene>
    <name evidence="1" type="ordered locus">Daud_1716</name>
</gene>
<accession>B1I5D8</accession>
<dbReference type="EMBL" id="CP000860">
    <property type="protein sequence ID" value="ACA60214.1"/>
    <property type="molecule type" value="Genomic_DNA"/>
</dbReference>
<dbReference type="STRING" id="477974.Daud_1716"/>
<dbReference type="NCBIfam" id="NF038143">
    <property type="entry name" value="HYxxLL"/>
    <property type="match status" value="1"/>
</dbReference>
<protein>
    <submittedName>
        <fullName evidence="1">Uncharacterized protein</fullName>
    </submittedName>
</protein>
<dbReference type="Proteomes" id="UP000008544">
    <property type="component" value="Chromosome"/>
</dbReference>
<organism evidence="1 2">
    <name type="scientific">Desulforudis audaxviator (strain MP104C)</name>
    <dbReference type="NCBI Taxonomy" id="477974"/>
    <lineage>
        <taxon>Bacteria</taxon>
        <taxon>Bacillati</taxon>
        <taxon>Bacillota</taxon>
        <taxon>Clostridia</taxon>
        <taxon>Thermoanaerobacterales</taxon>
        <taxon>Candidatus Desulforudaceae</taxon>
        <taxon>Candidatus Desulforudis</taxon>
    </lineage>
</organism>
<evidence type="ECO:0000313" key="2">
    <source>
        <dbReference type="Proteomes" id="UP000008544"/>
    </source>
</evidence>
<reference evidence="1 2" key="2">
    <citation type="journal article" date="2008" name="Science">
        <title>Environmental genomics reveals a single-species ecosystem deep within Earth.</title>
        <authorList>
            <person name="Chivian D."/>
            <person name="Brodie E.L."/>
            <person name="Alm E.J."/>
            <person name="Culley D.E."/>
            <person name="Dehal P.S."/>
            <person name="Desantis T.Z."/>
            <person name="Gihring T.M."/>
            <person name="Lapidus A."/>
            <person name="Lin L.H."/>
            <person name="Lowry S.R."/>
            <person name="Moser D.P."/>
            <person name="Richardson P.M."/>
            <person name="Southam G."/>
            <person name="Wanger G."/>
            <person name="Pratt L.M."/>
            <person name="Andersen G.L."/>
            <person name="Hazen T.C."/>
            <person name="Brockman F.J."/>
            <person name="Arkin A.P."/>
            <person name="Onstott T.C."/>
        </authorList>
    </citation>
    <scope>NUCLEOTIDE SEQUENCE [LARGE SCALE GENOMIC DNA]</scope>
    <source>
        <strain evidence="1 2">MP104C</strain>
    </source>
</reference>
<keyword evidence="2" id="KW-1185">Reference proteome</keyword>
<sequence length="208" mass="23451">MKLVYLRGALCTMSGKPAAILAYEEQLAKNVALQIRAGQPRPLWQYFVPFKFLFEIFAAKREMSWFSKDFLFVRKLALDAARDIVEGQDRQESLAEVGAAIKDWLSSHALYSEELHQKQAALADLLCTHYSRLLLAEGKDHTFLVRNAYGSRAEYESFLRRLAAAESEIDRVIVAMRGQSAGLQAQMSAKQRAVTTLRAKDTGGFFPQ</sequence>
<dbReference type="HOGENOM" id="CLU_1319208_0_0_9"/>
<evidence type="ECO:0000313" key="1">
    <source>
        <dbReference type="EMBL" id="ACA60214.1"/>
    </source>
</evidence>
<name>B1I5D8_DESAP</name>
<dbReference type="KEGG" id="dau:Daud_1716"/>
<dbReference type="AlphaFoldDB" id="B1I5D8"/>
<proteinExistence type="predicted"/>
<reference evidence="2" key="1">
    <citation type="submission" date="2007-10" db="EMBL/GenBank/DDBJ databases">
        <title>Complete sequence of chromosome of Desulforudis audaxviator MP104C.</title>
        <authorList>
            <person name="Copeland A."/>
            <person name="Lucas S."/>
            <person name="Lapidus A."/>
            <person name="Barry K."/>
            <person name="Glavina del Rio T."/>
            <person name="Dalin E."/>
            <person name="Tice H."/>
            <person name="Bruce D."/>
            <person name="Pitluck S."/>
            <person name="Lowry S.R."/>
            <person name="Larimer F."/>
            <person name="Land M.L."/>
            <person name="Hauser L."/>
            <person name="Kyrpides N."/>
            <person name="Ivanova N.N."/>
            <person name="Richardson P."/>
        </authorList>
    </citation>
    <scope>NUCLEOTIDE SEQUENCE [LARGE SCALE GENOMIC DNA]</scope>
    <source>
        <strain evidence="2">MP104C</strain>
    </source>
</reference>